<keyword evidence="3" id="KW-0418">Kinase</keyword>
<gene>
    <name evidence="3" type="primary">CERKL</name>
    <name evidence="3" type="ORF">N1851_018333</name>
</gene>
<keyword evidence="3" id="KW-0808">Transferase</keyword>
<dbReference type="GO" id="GO:0006665">
    <property type="term" value="P:sphingolipid metabolic process"/>
    <property type="evidence" value="ECO:0007669"/>
    <property type="project" value="TreeGrafter"/>
</dbReference>
<feature type="region of interest" description="Disordered" evidence="1">
    <location>
        <begin position="445"/>
        <end position="467"/>
    </location>
</feature>
<evidence type="ECO:0000313" key="4">
    <source>
        <dbReference type="Proteomes" id="UP001174136"/>
    </source>
</evidence>
<organism evidence="3 4">
    <name type="scientific">Merluccius polli</name>
    <name type="common">Benguela hake</name>
    <name type="synonym">Merluccius cadenati</name>
    <dbReference type="NCBI Taxonomy" id="89951"/>
    <lineage>
        <taxon>Eukaryota</taxon>
        <taxon>Metazoa</taxon>
        <taxon>Chordata</taxon>
        <taxon>Craniata</taxon>
        <taxon>Vertebrata</taxon>
        <taxon>Euteleostomi</taxon>
        <taxon>Actinopterygii</taxon>
        <taxon>Neopterygii</taxon>
        <taxon>Teleostei</taxon>
        <taxon>Neoteleostei</taxon>
        <taxon>Acanthomorphata</taxon>
        <taxon>Zeiogadaria</taxon>
        <taxon>Gadariae</taxon>
        <taxon>Gadiformes</taxon>
        <taxon>Gadoidei</taxon>
        <taxon>Merlucciidae</taxon>
        <taxon>Merluccius</taxon>
    </lineage>
</organism>
<dbReference type="Gene3D" id="2.60.200.40">
    <property type="match status" value="1"/>
</dbReference>
<dbReference type="PROSITE" id="PS50146">
    <property type="entry name" value="DAGK"/>
    <property type="match status" value="1"/>
</dbReference>
<feature type="domain" description="DAGKc" evidence="2">
    <location>
        <begin position="153"/>
        <end position="263"/>
    </location>
</feature>
<evidence type="ECO:0000313" key="3">
    <source>
        <dbReference type="EMBL" id="KAK0143495.1"/>
    </source>
</evidence>
<reference evidence="3" key="1">
    <citation type="journal article" date="2023" name="Front. Mar. Sci.">
        <title>A new Merluccius polli reference genome to investigate the effects of global change in West African waters.</title>
        <authorList>
            <person name="Mateo J.L."/>
            <person name="Blanco-Fernandez C."/>
            <person name="Garcia-Vazquez E."/>
            <person name="Machado-Schiaffino G."/>
        </authorList>
    </citation>
    <scope>NUCLEOTIDE SEQUENCE</scope>
    <source>
        <strain evidence="3">C29</strain>
        <tissue evidence="3">Fin</tissue>
    </source>
</reference>
<proteinExistence type="predicted"/>
<dbReference type="EMBL" id="JAOPHQ010003412">
    <property type="protein sequence ID" value="KAK0143495.1"/>
    <property type="molecule type" value="Genomic_DNA"/>
</dbReference>
<dbReference type="Pfam" id="PF00781">
    <property type="entry name" value="DAGK_cat"/>
    <property type="match status" value="1"/>
</dbReference>
<accession>A0AA47P021</accession>
<dbReference type="GO" id="GO:0016020">
    <property type="term" value="C:membrane"/>
    <property type="evidence" value="ECO:0007669"/>
    <property type="project" value="GOC"/>
</dbReference>
<dbReference type="InterPro" id="IPR017438">
    <property type="entry name" value="ATP-NAD_kinase_N"/>
</dbReference>
<dbReference type="GO" id="GO:0001727">
    <property type="term" value="F:lipid kinase activity"/>
    <property type="evidence" value="ECO:0007669"/>
    <property type="project" value="TreeGrafter"/>
</dbReference>
<dbReference type="SUPFAM" id="SSF111331">
    <property type="entry name" value="NAD kinase/diacylglycerol kinase-like"/>
    <property type="match status" value="1"/>
</dbReference>
<dbReference type="AlphaFoldDB" id="A0AA47P021"/>
<dbReference type="Gene3D" id="3.40.50.10330">
    <property type="entry name" value="Probable inorganic polyphosphate/atp-NAD kinase, domain 1"/>
    <property type="match status" value="1"/>
</dbReference>
<dbReference type="PANTHER" id="PTHR12358">
    <property type="entry name" value="SPHINGOSINE KINASE"/>
    <property type="match status" value="1"/>
</dbReference>
<comment type="caution">
    <text evidence="3">The sequence shown here is derived from an EMBL/GenBank/DDBJ whole genome shotgun (WGS) entry which is preliminary data.</text>
</comment>
<evidence type="ECO:0000256" key="1">
    <source>
        <dbReference type="SAM" id="MobiDB-lite"/>
    </source>
</evidence>
<feature type="region of interest" description="Disordered" evidence="1">
    <location>
        <begin position="13"/>
        <end position="32"/>
    </location>
</feature>
<dbReference type="InterPro" id="IPR016064">
    <property type="entry name" value="NAD/diacylglycerol_kinase_sf"/>
</dbReference>
<dbReference type="Proteomes" id="UP001174136">
    <property type="component" value="Unassembled WGS sequence"/>
</dbReference>
<dbReference type="InterPro" id="IPR050187">
    <property type="entry name" value="Lipid_Phosphate_FormReg"/>
</dbReference>
<dbReference type="InterPro" id="IPR001206">
    <property type="entry name" value="Diacylglycerol_kinase_cat_dom"/>
</dbReference>
<protein>
    <submittedName>
        <fullName evidence="3">Ceramide kinase-like protein</fullName>
    </submittedName>
</protein>
<dbReference type="PANTHER" id="PTHR12358:SF26">
    <property type="entry name" value="CERAMIDE KINASE-LIKE PROTEIN"/>
    <property type="match status" value="1"/>
</dbReference>
<keyword evidence="4" id="KW-1185">Reference proteome</keyword>
<sequence length="511" mass="56785">METVFLLKRNSRGYRSASKPSNTWRMKTEKGEQEEPDSVLLRGIFKLGKISHDVLLTSNSVSWTPITPDNPTGERGSERGSARVWLRDVFAVKVKRRRAAGQQTGGVVLGLCLFCSRRTGNTLQEVKVHLLNTSLSLCHTWVTHLKQLLTVLPRPRQLKVFINPGSHKKQSVLIYREHIAPLFRMADIHTDITITERKGHILSVVKECSLTQYDGVVCVGGDGTVAELAHALVLRAQLDSQRDPDSDLNPVQATLPLGIIPAGHLQQVDMCSFFSLGRLVTFGFSAMFGFGGRSLALAERKRWMPPPQRRDYALAKTMASLRSLHTNTLTQRCHCLSLDQRNVSCLFFLQIKLTCQENGVSWETKHGVFLSISIMAIPSLSPHAPRGLAPNTRLTNGSAELITVGNASRSEFIKHLKRYNSQDEQSCLSFVETRSVTAVKLRPHGMVSCPGEGEEEATPSDQSESSFPWNIDGELVEMAHEVVVRVHPRLISLYGDEVEKVDSPMVSCSCI</sequence>
<name>A0AA47P021_MERPO</name>
<dbReference type="InterPro" id="IPR045363">
    <property type="entry name" value="CERK_C"/>
</dbReference>
<evidence type="ECO:0000259" key="2">
    <source>
        <dbReference type="PROSITE" id="PS50146"/>
    </source>
</evidence>
<dbReference type="Pfam" id="PF19280">
    <property type="entry name" value="CERK_C"/>
    <property type="match status" value="1"/>
</dbReference>